<evidence type="ECO:0000259" key="18">
    <source>
        <dbReference type="PROSITE" id="PS50086"/>
    </source>
</evidence>
<dbReference type="GO" id="GO:0042254">
    <property type="term" value="P:ribosome biogenesis"/>
    <property type="evidence" value="ECO:0007669"/>
    <property type="project" value="UniProtKB-KW"/>
</dbReference>
<keyword evidence="8 17" id="KW-0694">RNA-binding</keyword>
<dbReference type="SUPFAM" id="SSF55174">
    <property type="entry name" value="Alpha-L RNA-binding motif"/>
    <property type="match status" value="1"/>
</dbReference>
<dbReference type="PANTHER" id="PTHR22957">
    <property type="entry name" value="TBC1 DOMAIN FAMILY MEMBER GTPASE-ACTIVATING PROTEIN"/>
    <property type="match status" value="1"/>
</dbReference>
<organism evidence="19">
    <name type="scientific">Darwinula stevensoni</name>
    <dbReference type="NCBI Taxonomy" id="69355"/>
    <lineage>
        <taxon>Eukaryota</taxon>
        <taxon>Metazoa</taxon>
        <taxon>Ecdysozoa</taxon>
        <taxon>Arthropoda</taxon>
        <taxon>Crustacea</taxon>
        <taxon>Oligostraca</taxon>
        <taxon>Ostracoda</taxon>
        <taxon>Podocopa</taxon>
        <taxon>Podocopida</taxon>
        <taxon>Darwinulocopina</taxon>
        <taxon>Darwinuloidea</taxon>
        <taxon>Darwinulidae</taxon>
        <taxon>Darwinula</taxon>
    </lineage>
</organism>
<evidence type="ECO:0000256" key="8">
    <source>
        <dbReference type="ARBA" id="ARBA00022884"/>
    </source>
</evidence>
<dbReference type="SMART" id="SM01390">
    <property type="entry name" value="Ribosomal_S4"/>
    <property type="match status" value="1"/>
</dbReference>
<keyword evidence="9" id="KW-0472">Membrane</keyword>
<gene>
    <name evidence="19" type="ORF">DSTB1V02_LOCUS5371</name>
</gene>
<dbReference type="InterPro" id="IPR002942">
    <property type="entry name" value="S4_RNA-bd"/>
</dbReference>
<dbReference type="FunFam" id="1.10.8.270:FF:000019">
    <property type="entry name" value="TBC1 domain family member 13"/>
    <property type="match status" value="1"/>
</dbReference>
<evidence type="ECO:0000256" key="16">
    <source>
        <dbReference type="ARBA" id="ARBA00072223"/>
    </source>
</evidence>
<dbReference type="EMBL" id="LR900386">
    <property type="protein sequence ID" value="CAD7245498.1"/>
    <property type="molecule type" value="Genomic_DNA"/>
</dbReference>
<evidence type="ECO:0000256" key="5">
    <source>
        <dbReference type="ARBA" id="ARBA00022468"/>
    </source>
</evidence>
<comment type="similarity">
    <text evidence="4">Belongs to the universal ribosomal protein uS4 family.</text>
</comment>
<dbReference type="GO" id="GO:0005737">
    <property type="term" value="C:cytoplasm"/>
    <property type="evidence" value="ECO:0007669"/>
    <property type="project" value="UniProtKB-SubCell"/>
</dbReference>
<comment type="subunit">
    <text evidence="13">Interacts with RAB1A and RAB10; in a GTP-dependent manner.</text>
</comment>
<dbReference type="PANTHER" id="PTHR22957:SF27">
    <property type="entry name" value="TBC1 DOMAIN FAMILY MEMBER 13"/>
    <property type="match status" value="1"/>
</dbReference>
<sequence length="541" mass="63846">MRKLKYHEQKLLKKVDFISWEVDNNLHEVKVMRRYHIQKREDYTKYNKLSREARDLARKIKDLDPKDPFRIESGAQLLEKLRRLPVVMVRLRMAQTIRMATQFIEQGHVRVGTEMIKDPAFLVTRNMEDFVTWVDTSAIRKHVMEYNDLVRLWVQELEAILKNDVIDLAALRKFCFNGIPDDGGKRPMCWRLLLNYLPPDTKDWPKTLSEQRKLYSMLLEEMILTPWHLKTNGDAEKDLNQADHPLNPNPDSQWQTFFRDNEVLLQIDKDVRRLCPDISFFQRATEFPWNGNVARSGTERLHQRVQTKALNSAPVTRKGLGVTKITMAMKRASEDYSPLEEGKEAHWEVVERILFLYAKLNPGQGYVQGMNEIMGPIYYTLASDPDRDWREHAESDSFFCFTNLMAEIRDFFIKTLDDSASGIHGLMSKIERTLESLDRTLWEKLNKQEIRPQYYCFRWFTLLLSQEFPLPDVIRTWDSLFADEKRFDFLMHMCLAMLLLVRDKLLIGDFPSNMKLLQNYPPMDIAVIISEAVRVSRRLES</sequence>
<evidence type="ECO:0000256" key="14">
    <source>
        <dbReference type="ARBA" id="ARBA00067477"/>
    </source>
</evidence>
<dbReference type="AlphaFoldDB" id="A0A7R8X7J0"/>
<feature type="domain" description="Rab-GAP TBC" evidence="18">
    <location>
        <begin position="180"/>
        <end position="484"/>
    </location>
</feature>
<evidence type="ECO:0000256" key="11">
    <source>
        <dbReference type="ARBA" id="ARBA00023274"/>
    </source>
</evidence>
<evidence type="ECO:0000256" key="6">
    <source>
        <dbReference type="ARBA" id="ARBA00022490"/>
    </source>
</evidence>
<protein>
    <recommendedName>
        <fullName evidence="14">TBC1 domain family member 13</fullName>
    </recommendedName>
    <alternativeName>
        <fullName evidence="15 16">U3 Small Nucleolar ribonucleoprotein protein IMP3</fullName>
    </alternativeName>
</protein>
<dbReference type="Gene3D" id="1.10.472.80">
    <property type="entry name" value="Ypt/Rab-GAP domain of gyp1p, domain 3"/>
    <property type="match status" value="1"/>
</dbReference>
<dbReference type="EMBL" id="CAJPEV010000869">
    <property type="protein sequence ID" value="CAG0889196.1"/>
    <property type="molecule type" value="Genomic_DNA"/>
</dbReference>
<evidence type="ECO:0000256" key="17">
    <source>
        <dbReference type="PROSITE-ProRule" id="PRU00182"/>
    </source>
</evidence>
<dbReference type="Gene3D" id="3.10.290.10">
    <property type="entry name" value="RNA-binding S4 domain"/>
    <property type="match status" value="1"/>
</dbReference>
<keyword evidence="7" id="KW-0690">Ribosome biogenesis</keyword>
<dbReference type="GO" id="GO:1990904">
    <property type="term" value="C:ribonucleoprotein complex"/>
    <property type="evidence" value="ECO:0007669"/>
    <property type="project" value="UniProtKB-KW"/>
</dbReference>
<dbReference type="FunFam" id="3.10.290.10:FF:000006">
    <property type="entry name" value="U3 small nucleolar ribonucleoprotein IMP3"/>
    <property type="match status" value="1"/>
</dbReference>
<dbReference type="InterPro" id="IPR035969">
    <property type="entry name" value="Rab-GAP_TBC_sf"/>
</dbReference>
<dbReference type="InterPro" id="IPR000195">
    <property type="entry name" value="Rab-GAP-TBC_dom"/>
</dbReference>
<dbReference type="GO" id="GO:0019843">
    <property type="term" value="F:rRNA binding"/>
    <property type="evidence" value="ECO:0007669"/>
    <property type="project" value="InterPro"/>
</dbReference>
<evidence type="ECO:0000256" key="12">
    <source>
        <dbReference type="ARBA" id="ARBA00059763"/>
    </source>
</evidence>
<dbReference type="GO" id="GO:0016020">
    <property type="term" value="C:membrane"/>
    <property type="evidence" value="ECO:0007669"/>
    <property type="project" value="UniProtKB-SubCell"/>
</dbReference>
<comment type="subcellular location">
    <subcellularLocation>
        <location evidence="2">Cytoplasm</location>
    </subcellularLocation>
    <subcellularLocation>
        <location evidence="1">Membrane</location>
    </subcellularLocation>
    <subcellularLocation>
        <location evidence="3">Nucleus</location>
        <location evidence="3">Nucleolus</location>
    </subcellularLocation>
</comment>
<evidence type="ECO:0000256" key="1">
    <source>
        <dbReference type="ARBA" id="ARBA00004370"/>
    </source>
</evidence>
<dbReference type="CDD" id="cd00165">
    <property type="entry name" value="S4"/>
    <property type="match status" value="1"/>
</dbReference>
<evidence type="ECO:0000256" key="4">
    <source>
        <dbReference type="ARBA" id="ARBA00007465"/>
    </source>
</evidence>
<evidence type="ECO:0000256" key="15">
    <source>
        <dbReference type="ARBA" id="ARBA00069727"/>
    </source>
</evidence>
<dbReference type="Proteomes" id="UP000677054">
    <property type="component" value="Unassembled WGS sequence"/>
</dbReference>
<evidence type="ECO:0000256" key="13">
    <source>
        <dbReference type="ARBA" id="ARBA00064536"/>
    </source>
</evidence>
<keyword evidence="5" id="KW-0343">GTPase activation</keyword>
<dbReference type="SMART" id="SM00164">
    <property type="entry name" value="TBC"/>
    <property type="match status" value="1"/>
</dbReference>
<name>A0A7R8X7J0_9CRUS</name>
<evidence type="ECO:0000313" key="20">
    <source>
        <dbReference type="Proteomes" id="UP000677054"/>
    </source>
</evidence>
<evidence type="ECO:0000313" key="19">
    <source>
        <dbReference type="EMBL" id="CAD7245498.1"/>
    </source>
</evidence>
<reference evidence="19" key="1">
    <citation type="submission" date="2020-11" db="EMBL/GenBank/DDBJ databases">
        <authorList>
            <person name="Tran Van P."/>
        </authorList>
    </citation>
    <scope>NUCLEOTIDE SEQUENCE</scope>
</reference>
<dbReference type="Gene3D" id="1.10.8.270">
    <property type="entry name" value="putative rabgap domain of human tbc1 domain family member 14 like domains"/>
    <property type="match status" value="1"/>
</dbReference>
<accession>A0A7R8X7J0</accession>
<evidence type="ECO:0000256" key="9">
    <source>
        <dbReference type="ARBA" id="ARBA00023136"/>
    </source>
</evidence>
<evidence type="ECO:0000256" key="2">
    <source>
        <dbReference type="ARBA" id="ARBA00004496"/>
    </source>
</evidence>
<dbReference type="FunFam" id="1.10.472.80:FF:000009">
    <property type="entry name" value="TBC1 domain family member 13"/>
    <property type="match status" value="1"/>
</dbReference>
<dbReference type="SUPFAM" id="SSF47923">
    <property type="entry name" value="Ypt/Rab-GAP domain of gyp1p"/>
    <property type="match status" value="2"/>
</dbReference>
<dbReference type="InterPro" id="IPR036986">
    <property type="entry name" value="S4_RNA-bd_sf"/>
</dbReference>
<evidence type="ECO:0000256" key="7">
    <source>
        <dbReference type="ARBA" id="ARBA00022517"/>
    </source>
</evidence>
<keyword evidence="20" id="KW-1185">Reference proteome</keyword>
<dbReference type="OrthoDB" id="10263206at2759"/>
<dbReference type="PROSITE" id="PS50889">
    <property type="entry name" value="S4"/>
    <property type="match status" value="1"/>
</dbReference>
<keyword evidence="6" id="KW-0963">Cytoplasm</keyword>
<evidence type="ECO:0000256" key="10">
    <source>
        <dbReference type="ARBA" id="ARBA00023242"/>
    </source>
</evidence>
<keyword evidence="10" id="KW-0539">Nucleus</keyword>
<dbReference type="PROSITE" id="PS50086">
    <property type="entry name" value="TBC_RABGAP"/>
    <property type="match status" value="1"/>
</dbReference>
<dbReference type="GO" id="GO:0006886">
    <property type="term" value="P:intracellular protein transport"/>
    <property type="evidence" value="ECO:0007669"/>
    <property type="project" value="TreeGrafter"/>
</dbReference>
<dbReference type="InterPro" id="IPR001912">
    <property type="entry name" value="Ribosomal_uS4_N"/>
</dbReference>
<dbReference type="Pfam" id="PF00566">
    <property type="entry name" value="RabGAP-TBC"/>
    <property type="match status" value="1"/>
</dbReference>
<dbReference type="SMART" id="SM00363">
    <property type="entry name" value="S4"/>
    <property type="match status" value="1"/>
</dbReference>
<dbReference type="GO" id="GO:0005730">
    <property type="term" value="C:nucleolus"/>
    <property type="evidence" value="ECO:0007669"/>
    <property type="project" value="UniProtKB-SubCell"/>
</dbReference>
<dbReference type="Gene3D" id="1.10.10.750">
    <property type="entry name" value="Ypt/Rab-GAP domain of gyp1p, domain 1"/>
    <property type="match status" value="1"/>
</dbReference>
<comment type="function">
    <text evidence="12">Acts as a GTPase-activating protein for RAB35. Together with RAB35 may be involved in regulation of insulin-induced glucose transporter SLC2A4/GLUT4 translocation to the plasma membrane in adipocytes.</text>
</comment>
<evidence type="ECO:0000256" key="3">
    <source>
        <dbReference type="ARBA" id="ARBA00004604"/>
    </source>
</evidence>
<dbReference type="Pfam" id="PF00163">
    <property type="entry name" value="Ribosomal_S4"/>
    <property type="match status" value="1"/>
</dbReference>
<dbReference type="GO" id="GO:0005096">
    <property type="term" value="F:GTPase activator activity"/>
    <property type="evidence" value="ECO:0007669"/>
    <property type="project" value="UniProtKB-KW"/>
</dbReference>
<keyword evidence="11" id="KW-0687">Ribonucleoprotein</keyword>
<proteinExistence type="inferred from homology"/>